<dbReference type="PANTHER" id="PTHR33607">
    <property type="entry name" value="ENDONUCLEASE-1"/>
    <property type="match status" value="1"/>
</dbReference>
<keyword evidence="2" id="KW-0540">Nuclease</keyword>
<feature type="domain" description="Fibronectin type-III" evidence="7">
    <location>
        <begin position="386"/>
        <end position="471"/>
    </location>
</feature>
<dbReference type="InterPro" id="IPR026444">
    <property type="entry name" value="Secre_tail"/>
</dbReference>
<dbReference type="PROSITE" id="PS51841">
    <property type="entry name" value="LTD"/>
    <property type="match status" value="1"/>
</dbReference>
<dbReference type="OrthoDB" id="5500612at2"/>
<evidence type="ECO:0000256" key="5">
    <source>
        <dbReference type="SAM" id="MobiDB-lite"/>
    </source>
</evidence>
<dbReference type="InterPro" id="IPR007346">
    <property type="entry name" value="Endonuclease-I"/>
</dbReference>
<evidence type="ECO:0000256" key="3">
    <source>
        <dbReference type="ARBA" id="ARBA00022729"/>
    </source>
</evidence>
<keyword evidence="10" id="KW-1185">Reference proteome</keyword>
<feature type="chain" id="PRO_5012950361" evidence="6">
    <location>
        <begin position="20"/>
        <end position="730"/>
    </location>
</feature>
<dbReference type="InterPro" id="IPR036116">
    <property type="entry name" value="FN3_sf"/>
</dbReference>
<dbReference type="EMBL" id="FPKV01000002">
    <property type="protein sequence ID" value="SFZ92535.1"/>
    <property type="molecule type" value="Genomic_DNA"/>
</dbReference>
<dbReference type="PANTHER" id="PTHR33607:SF2">
    <property type="entry name" value="ENDONUCLEASE-1"/>
    <property type="match status" value="1"/>
</dbReference>
<dbReference type="Proteomes" id="UP000182544">
    <property type="component" value="Unassembled WGS sequence"/>
</dbReference>
<dbReference type="InterPro" id="IPR044925">
    <property type="entry name" value="His-Me_finger_sf"/>
</dbReference>
<accession>A0A1K2IJG6</accession>
<evidence type="ECO:0000259" key="8">
    <source>
        <dbReference type="PROSITE" id="PS51841"/>
    </source>
</evidence>
<dbReference type="SUPFAM" id="SSF49265">
    <property type="entry name" value="Fibronectin type III"/>
    <property type="match status" value="1"/>
</dbReference>
<feature type="signal peptide" evidence="6">
    <location>
        <begin position="1"/>
        <end position="19"/>
    </location>
</feature>
<dbReference type="Pfam" id="PF04231">
    <property type="entry name" value="Endonuclease_1"/>
    <property type="match status" value="1"/>
</dbReference>
<dbReference type="PROSITE" id="PS50853">
    <property type="entry name" value="FN3"/>
    <property type="match status" value="2"/>
</dbReference>
<feature type="compositionally biased region" description="Basic and acidic residues" evidence="5">
    <location>
        <begin position="82"/>
        <end position="99"/>
    </location>
</feature>
<dbReference type="GO" id="GO:0016787">
    <property type="term" value="F:hydrolase activity"/>
    <property type="evidence" value="ECO:0007669"/>
    <property type="project" value="UniProtKB-KW"/>
</dbReference>
<dbReference type="InterPro" id="IPR001322">
    <property type="entry name" value="Lamin_tail_dom"/>
</dbReference>
<dbReference type="SUPFAM" id="SSF54060">
    <property type="entry name" value="His-Me finger endonucleases"/>
    <property type="match status" value="1"/>
</dbReference>
<feature type="domain" description="Fibronectin type-III" evidence="7">
    <location>
        <begin position="294"/>
        <end position="380"/>
    </location>
</feature>
<dbReference type="GO" id="GO:0004518">
    <property type="term" value="F:nuclease activity"/>
    <property type="evidence" value="ECO:0007669"/>
    <property type="project" value="UniProtKB-KW"/>
</dbReference>
<dbReference type="RefSeq" id="WP_084647922.1">
    <property type="nucleotide sequence ID" value="NZ_FPKV01000002.1"/>
</dbReference>
<feature type="domain" description="LTD" evidence="8">
    <location>
        <begin position="465"/>
        <end position="619"/>
    </location>
</feature>
<dbReference type="NCBIfam" id="TIGR04183">
    <property type="entry name" value="Por_Secre_tail"/>
    <property type="match status" value="1"/>
</dbReference>
<name>A0A1K2IJG6_9FLAO</name>
<keyword evidence="3 6" id="KW-0732">Signal</keyword>
<sequence>MMKKLLLLLLLTSFTATFAQEAYYQDVDLTLTGIQLKTALSTKITDTHTNMLSYTPGVWEASKATDENPQDNNTVLLIYGWEDGRDSDPTNDRFREKNLTDNGSGQQGVWNREHVFAKSLANPNLSTENPGPGTDAFNLRPADREENSTRNNRKYGTGSGYAGFSNDTFEGLGGPNTNAWYPGDEWKGDVARIIMYMYVRYGNMCLPTAVGVGTNEFTPDDMIDLFLKWNVEDPVSDFEKKRNTFHESRSETYAQGNRNPFVDNPYLATRIWGGESAEDTWGIYSSSDAEAPTVPINVSINSITTTSFNVSWTASTDNVEVTGYDVYVDGVLTAQTTTSTTASISDLNSNTTYSITVVARDLVNNKSDESTPVNATTLQDSQAPSIPINLVVSNETDSSFTITWNASTDNTAVTGYEAYLDGTYIATTSSLTYTFTGLTPTTNYTAAVLAKDAANNKSGLSASVNATTTDGSSNGVSELFFSEYIEPAGGNNKALEIVNATSSTISLVGYSIKKQSNGSGAWIDEIDLASGSVTNIVPGDVFVIINADAADATLIAQADMVYSNPDTYNSPINFNGNDPIGLFKNGVLIDIIGTFGNGNSNFAADVTLRRKSTITSPNTTYTVSEWDSFAGNTFSDIGSHTVTLGIKENIFNSFVVYPNPTNIGKITLKVPNNISIDKVKLYSIIGNEIYNSNAPQITNQKLTINNLKQGIYLLKIDSGSSSITKKIIVQ</sequence>
<dbReference type="InterPro" id="IPR013783">
    <property type="entry name" value="Ig-like_fold"/>
</dbReference>
<dbReference type="STRING" id="369401.SAMN05428642_102783"/>
<dbReference type="InterPro" id="IPR003961">
    <property type="entry name" value="FN3_dom"/>
</dbReference>
<dbReference type="Pfam" id="PF18962">
    <property type="entry name" value="Por_Secre_tail"/>
    <property type="match status" value="1"/>
</dbReference>
<dbReference type="CDD" id="cd00063">
    <property type="entry name" value="FN3"/>
    <property type="match status" value="2"/>
</dbReference>
<keyword evidence="4" id="KW-0378">Hydrolase</keyword>
<evidence type="ECO:0000256" key="2">
    <source>
        <dbReference type="ARBA" id="ARBA00022722"/>
    </source>
</evidence>
<evidence type="ECO:0000256" key="6">
    <source>
        <dbReference type="SAM" id="SignalP"/>
    </source>
</evidence>
<feature type="region of interest" description="Disordered" evidence="5">
    <location>
        <begin position="82"/>
        <end position="107"/>
    </location>
</feature>
<dbReference type="SMART" id="SM00060">
    <property type="entry name" value="FN3"/>
    <property type="match status" value="2"/>
</dbReference>
<evidence type="ECO:0000313" key="10">
    <source>
        <dbReference type="Proteomes" id="UP000182544"/>
    </source>
</evidence>
<comment type="similarity">
    <text evidence="1">Belongs to the EndA/NucM nuclease family.</text>
</comment>
<evidence type="ECO:0000256" key="4">
    <source>
        <dbReference type="ARBA" id="ARBA00022801"/>
    </source>
</evidence>
<evidence type="ECO:0000256" key="1">
    <source>
        <dbReference type="ARBA" id="ARBA00006429"/>
    </source>
</evidence>
<dbReference type="Gene3D" id="2.60.40.10">
    <property type="entry name" value="Immunoglobulins"/>
    <property type="match status" value="2"/>
</dbReference>
<gene>
    <name evidence="9" type="ORF">SAMN05428642_102783</name>
</gene>
<feature type="region of interest" description="Disordered" evidence="5">
    <location>
        <begin position="122"/>
        <end position="160"/>
    </location>
</feature>
<evidence type="ECO:0000259" key="7">
    <source>
        <dbReference type="PROSITE" id="PS50853"/>
    </source>
</evidence>
<dbReference type="AlphaFoldDB" id="A0A1K2IJG6"/>
<reference evidence="9 10" key="1">
    <citation type="submission" date="2016-10" db="EMBL/GenBank/DDBJ databases">
        <authorList>
            <person name="de Groot N.N."/>
        </authorList>
    </citation>
    <scope>NUCLEOTIDE SEQUENCE [LARGE SCALE GENOMIC DNA]</scope>
    <source>
        <strain evidence="9 10">DSM 18180</strain>
    </source>
</reference>
<evidence type="ECO:0000313" key="9">
    <source>
        <dbReference type="EMBL" id="SFZ92535.1"/>
    </source>
</evidence>
<dbReference type="Pfam" id="PF00932">
    <property type="entry name" value="LTD"/>
    <property type="match status" value="1"/>
</dbReference>
<organism evidence="9 10">
    <name type="scientific">Flaviramulus basaltis</name>
    <dbReference type="NCBI Taxonomy" id="369401"/>
    <lineage>
        <taxon>Bacteria</taxon>
        <taxon>Pseudomonadati</taxon>
        <taxon>Bacteroidota</taxon>
        <taxon>Flavobacteriia</taxon>
        <taxon>Flavobacteriales</taxon>
        <taxon>Flavobacteriaceae</taxon>
        <taxon>Flaviramulus</taxon>
    </lineage>
</organism>
<proteinExistence type="inferred from homology"/>
<protein>
    <submittedName>
        <fullName evidence="9">Por secretion system C-terminal sorting domain-containing protein</fullName>
    </submittedName>
</protein>
<dbReference type="Pfam" id="PF00041">
    <property type="entry name" value="fn3"/>
    <property type="match status" value="2"/>
</dbReference>